<evidence type="ECO:0000313" key="2">
    <source>
        <dbReference type="EMBL" id="NJW55672.1"/>
    </source>
</evidence>
<dbReference type="RefSeq" id="WP_209310216.1">
    <property type="nucleotide sequence ID" value="NZ_JAAVJR010001410.1"/>
</dbReference>
<organism evidence="2 3">
    <name type="scientific">Salinimicrobium oceani</name>
    <dbReference type="NCBI Taxonomy" id="2722702"/>
    <lineage>
        <taxon>Bacteria</taxon>
        <taxon>Pseudomonadati</taxon>
        <taxon>Bacteroidota</taxon>
        <taxon>Flavobacteriia</taxon>
        <taxon>Flavobacteriales</taxon>
        <taxon>Flavobacteriaceae</taxon>
        <taxon>Salinimicrobium</taxon>
    </lineage>
</organism>
<sequence length="92" mass="10168">RLKGAEVKLTEIEVYDTQPVSNKIDRNFDGVLFFSPSAVKSYCSENDLAESVAFCIGKTTAAEARNYTSNIIIASTPSIENVIVQVVKYFKL</sequence>
<dbReference type="SUPFAM" id="SSF69618">
    <property type="entry name" value="HemD-like"/>
    <property type="match status" value="1"/>
</dbReference>
<evidence type="ECO:0000259" key="1">
    <source>
        <dbReference type="Pfam" id="PF02602"/>
    </source>
</evidence>
<dbReference type="Gene3D" id="3.40.50.10090">
    <property type="match status" value="1"/>
</dbReference>
<gene>
    <name evidence="2" type="ORF">HC175_22415</name>
</gene>
<dbReference type="InterPro" id="IPR003754">
    <property type="entry name" value="4pyrrol_synth_uPrphyn_synth"/>
</dbReference>
<protein>
    <submittedName>
        <fullName evidence="2">Uroporphyrinogen-III synthase</fullName>
    </submittedName>
</protein>
<accession>A0ABX1D6G5</accession>
<feature type="non-terminal residue" evidence="2">
    <location>
        <position position="1"/>
    </location>
</feature>
<comment type="caution">
    <text evidence="2">The sequence shown here is derived from an EMBL/GenBank/DDBJ whole genome shotgun (WGS) entry which is preliminary data.</text>
</comment>
<dbReference type="EMBL" id="JAAVJR010001410">
    <property type="protein sequence ID" value="NJW55672.1"/>
    <property type="molecule type" value="Genomic_DNA"/>
</dbReference>
<keyword evidence="3" id="KW-1185">Reference proteome</keyword>
<dbReference type="InterPro" id="IPR036108">
    <property type="entry name" value="4pyrrol_syn_uPrphyn_synt_sf"/>
</dbReference>
<dbReference type="Proteomes" id="UP000703674">
    <property type="component" value="Unassembled WGS sequence"/>
</dbReference>
<feature type="domain" description="Tetrapyrrole biosynthesis uroporphyrinogen III synthase" evidence="1">
    <location>
        <begin position="2"/>
        <end position="82"/>
    </location>
</feature>
<evidence type="ECO:0000313" key="3">
    <source>
        <dbReference type="Proteomes" id="UP000703674"/>
    </source>
</evidence>
<name>A0ABX1D6G5_9FLAO</name>
<reference evidence="2 3" key="1">
    <citation type="submission" date="2020-03" db="EMBL/GenBank/DDBJ databases">
        <title>Salinimicrobium sp. nov, isolated from SCS.</title>
        <authorList>
            <person name="Cao W.R."/>
        </authorList>
    </citation>
    <scope>NUCLEOTIDE SEQUENCE [LARGE SCALE GENOMIC DNA]</scope>
    <source>
        <strain evidence="3">J15B91</strain>
    </source>
</reference>
<dbReference type="Pfam" id="PF02602">
    <property type="entry name" value="HEM4"/>
    <property type="match status" value="1"/>
</dbReference>
<proteinExistence type="predicted"/>